<evidence type="ECO:0000256" key="4">
    <source>
        <dbReference type="SAM" id="MobiDB-lite"/>
    </source>
</evidence>
<reference evidence="5" key="1">
    <citation type="submission" date="2020-05" db="EMBL/GenBank/DDBJ databases">
        <authorList>
            <person name="Chiriac C."/>
            <person name="Salcher M."/>
            <person name="Ghai R."/>
            <person name="Kavagutti S V."/>
        </authorList>
    </citation>
    <scope>NUCLEOTIDE SEQUENCE</scope>
</reference>
<dbReference type="Pfam" id="PF04472">
    <property type="entry name" value="SepF"/>
    <property type="match status" value="1"/>
</dbReference>
<organism evidence="5">
    <name type="scientific">freshwater metagenome</name>
    <dbReference type="NCBI Taxonomy" id="449393"/>
    <lineage>
        <taxon>unclassified sequences</taxon>
        <taxon>metagenomes</taxon>
        <taxon>ecological metagenomes</taxon>
    </lineage>
</organism>
<feature type="compositionally biased region" description="Basic and acidic residues" evidence="4">
    <location>
        <begin position="27"/>
        <end position="41"/>
    </location>
</feature>
<keyword evidence="2" id="KW-0717">Septation</keyword>
<evidence type="ECO:0000256" key="1">
    <source>
        <dbReference type="ARBA" id="ARBA00022618"/>
    </source>
</evidence>
<name>A0A6J5YQK9_9ZZZZ</name>
<evidence type="ECO:0000256" key="2">
    <source>
        <dbReference type="ARBA" id="ARBA00023210"/>
    </source>
</evidence>
<proteinExistence type="inferred from homology"/>
<dbReference type="HAMAP" id="MF_01197">
    <property type="entry name" value="SepF"/>
    <property type="match status" value="1"/>
</dbReference>
<dbReference type="InterPro" id="IPR023052">
    <property type="entry name" value="Cell_div_SepF"/>
</dbReference>
<dbReference type="AlphaFoldDB" id="A0A6J5YQK9"/>
<gene>
    <name evidence="5" type="ORF">UFOPK3775_00100</name>
</gene>
<evidence type="ECO:0000313" key="5">
    <source>
        <dbReference type="EMBL" id="CAB4330280.1"/>
    </source>
</evidence>
<sequence>MSSALNKVMGFLGLVDSDESQEVVESTTEKKTTRDLGRRSSEPTGVTVVGSRTALVQPHSAAVEDNNAYNIITLQPRSYSEARKVGEYYREGNPVIINLDDMEESERKRLVDFSSGLVFGLNGRIERISLKVFLLSPANVNVSNEDKSAAQATFFNQS</sequence>
<dbReference type="InterPro" id="IPR038594">
    <property type="entry name" value="SepF-like_sf"/>
</dbReference>
<dbReference type="PANTHER" id="PTHR35798:SF1">
    <property type="entry name" value="CELL DIVISION PROTEIN SEPF"/>
    <property type="match status" value="1"/>
</dbReference>
<dbReference type="Gene3D" id="3.30.110.150">
    <property type="entry name" value="SepF-like protein"/>
    <property type="match status" value="1"/>
</dbReference>
<dbReference type="PANTHER" id="PTHR35798">
    <property type="entry name" value="CELL DIVISION PROTEIN SEPF"/>
    <property type="match status" value="1"/>
</dbReference>
<feature type="region of interest" description="Disordered" evidence="4">
    <location>
        <begin position="19"/>
        <end position="45"/>
    </location>
</feature>
<protein>
    <submittedName>
        <fullName evidence="5">Unannotated protein</fullName>
    </submittedName>
</protein>
<keyword evidence="3" id="KW-0131">Cell cycle</keyword>
<dbReference type="GO" id="GO:0000917">
    <property type="term" value="P:division septum assembly"/>
    <property type="evidence" value="ECO:0007669"/>
    <property type="project" value="UniProtKB-KW"/>
</dbReference>
<accession>A0A6J5YQK9</accession>
<dbReference type="InterPro" id="IPR007561">
    <property type="entry name" value="Cell_div_SepF/SepF-rel"/>
</dbReference>
<evidence type="ECO:0000256" key="3">
    <source>
        <dbReference type="ARBA" id="ARBA00023306"/>
    </source>
</evidence>
<dbReference type="EMBL" id="CAESAK010000006">
    <property type="protein sequence ID" value="CAB4330280.1"/>
    <property type="molecule type" value="Genomic_DNA"/>
</dbReference>
<keyword evidence="1" id="KW-0132">Cell division</keyword>